<reference evidence="10 11" key="2">
    <citation type="submission" date="2020-03" db="EMBL/GenBank/DDBJ databases">
        <title>Campylobacter portucalensis sp. nov., a new species of Campylobacter isolated from the reproductive tract of bulls.</title>
        <authorList>
            <person name="Silva M.F."/>
            <person name="Pereira G."/>
            <person name="Carneiro C."/>
            <person name="Hemphill A."/>
            <person name="Mateus L."/>
            <person name="Lopes-Da-Costa L."/>
            <person name="Silva E."/>
        </authorList>
    </citation>
    <scope>NUCLEOTIDE SEQUENCE [LARGE SCALE GENOMIC DNA]</scope>
    <source>
        <strain evidence="10 11">FMV-PI01</strain>
    </source>
</reference>
<dbReference type="CDD" id="cd08041">
    <property type="entry name" value="OBF_kDNA_ligase_like"/>
    <property type="match status" value="1"/>
</dbReference>
<dbReference type="InterPro" id="IPR050326">
    <property type="entry name" value="NAD_dep_DNA_ligaseB"/>
</dbReference>
<evidence type="ECO:0000256" key="5">
    <source>
        <dbReference type="ARBA" id="ARBA00023204"/>
    </source>
</evidence>
<accession>A0A6L5WIR8</accession>
<dbReference type="PANTHER" id="PTHR47810:SF1">
    <property type="entry name" value="DNA LIGASE B"/>
    <property type="match status" value="1"/>
</dbReference>
<dbReference type="AlphaFoldDB" id="A0A6L5WIR8"/>
<comment type="caution">
    <text evidence="10">The sequence shown here is derived from an EMBL/GenBank/DDBJ whole genome shotgun (WGS) entry which is preliminary data.</text>
</comment>
<dbReference type="SUPFAM" id="SSF56091">
    <property type="entry name" value="DNA ligase/mRNA capping enzyme, catalytic domain"/>
    <property type="match status" value="1"/>
</dbReference>
<dbReference type="PROSITE" id="PS00333">
    <property type="entry name" value="DNA_LIGASE_A2"/>
    <property type="match status" value="1"/>
</dbReference>
<dbReference type="GO" id="GO:0005524">
    <property type="term" value="F:ATP binding"/>
    <property type="evidence" value="ECO:0007669"/>
    <property type="project" value="InterPro"/>
</dbReference>
<dbReference type="EMBL" id="VWSJ01000001">
    <property type="protein sequence ID" value="MSN95611.1"/>
    <property type="molecule type" value="Genomic_DNA"/>
</dbReference>
<comment type="cofactor">
    <cofactor evidence="1">
        <name>a divalent metal cation</name>
        <dbReference type="ChEBI" id="CHEBI:60240"/>
    </cofactor>
</comment>
<comment type="catalytic activity">
    <reaction evidence="6">
        <text>ATP + (deoxyribonucleotide)n-3'-hydroxyl + 5'-phospho-(deoxyribonucleotide)m = (deoxyribonucleotide)n+m + AMP + diphosphate.</text>
        <dbReference type="EC" id="6.5.1.1"/>
    </reaction>
</comment>
<dbReference type="GO" id="GO:0006281">
    <property type="term" value="P:DNA repair"/>
    <property type="evidence" value="ECO:0007669"/>
    <property type="project" value="UniProtKB-KW"/>
</dbReference>
<dbReference type="GO" id="GO:0006310">
    <property type="term" value="P:DNA recombination"/>
    <property type="evidence" value="ECO:0007669"/>
    <property type="project" value="InterPro"/>
</dbReference>
<evidence type="ECO:0000256" key="2">
    <source>
        <dbReference type="ARBA" id="ARBA00022598"/>
    </source>
</evidence>
<dbReference type="InterPro" id="IPR016059">
    <property type="entry name" value="DNA_ligase_ATP-dep_CS"/>
</dbReference>
<protein>
    <submittedName>
        <fullName evidence="10">DNA ligase</fullName>
    </submittedName>
</protein>
<keyword evidence="5" id="KW-0234">DNA repair</keyword>
<keyword evidence="4" id="KW-0227">DNA damage</keyword>
<name>A0A6L5WIR8_9BACT</name>
<evidence type="ECO:0000256" key="1">
    <source>
        <dbReference type="ARBA" id="ARBA00001968"/>
    </source>
</evidence>
<evidence type="ECO:0000313" key="10">
    <source>
        <dbReference type="EMBL" id="MSN95611.1"/>
    </source>
</evidence>
<evidence type="ECO:0000256" key="3">
    <source>
        <dbReference type="ARBA" id="ARBA00022705"/>
    </source>
</evidence>
<dbReference type="SUPFAM" id="SSF50249">
    <property type="entry name" value="Nucleic acid-binding proteins"/>
    <property type="match status" value="1"/>
</dbReference>
<evidence type="ECO:0000259" key="8">
    <source>
        <dbReference type="Pfam" id="PF01068"/>
    </source>
</evidence>
<dbReference type="GO" id="GO:0006260">
    <property type="term" value="P:DNA replication"/>
    <property type="evidence" value="ECO:0007669"/>
    <property type="project" value="UniProtKB-KW"/>
</dbReference>
<dbReference type="PANTHER" id="PTHR47810">
    <property type="entry name" value="DNA LIGASE"/>
    <property type="match status" value="1"/>
</dbReference>
<dbReference type="InterPro" id="IPR012310">
    <property type="entry name" value="DNA_ligase_ATP-dep_cent"/>
</dbReference>
<feature type="domain" description="ATP-dependent DNA ligase family profile" evidence="8">
    <location>
        <begin position="31"/>
        <end position="183"/>
    </location>
</feature>
<dbReference type="CDD" id="cd07896">
    <property type="entry name" value="Adenylation_kDNA_ligase_like"/>
    <property type="match status" value="1"/>
</dbReference>
<gene>
    <name evidence="10" type="ORF">F1B92_00090</name>
</gene>
<dbReference type="InterPro" id="IPR012340">
    <property type="entry name" value="NA-bd_OB-fold"/>
</dbReference>
<keyword evidence="7" id="KW-0732">Signal</keyword>
<keyword evidence="3" id="KW-0235">DNA replication</keyword>
<dbReference type="Pfam" id="PF14743">
    <property type="entry name" value="DNA_ligase_OB_2"/>
    <property type="match status" value="1"/>
</dbReference>
<feature type="domain" description="DNA ligase OB-like" evidence="9">
    <location>
        <begin position="197"/>
        <end position="263"/>
    </location>
</feature>
<feature type="chain" id="PRO_5027079165" evidence="7">
    <location>
        <begin position="17"/>
        <end position="270"/>
    </location>
</feature>
<evidence type="ECO:0000313" key="11">
    <source>
        <dbReference type="Proteomes" id="UP000476338"/>
    </source>
</evidence>
<reference evidence="10 11" key="1">
    <citation type="submission" date="2019-09" db="EMBL/GenBank/DDBJ databases">
        <authorList>
            <person name="Silva M."/>
            <person name="Pereira G."/>
            <person name="Lopes-Da-Costa L."/>
            <person name="Silva E."/>
        </authorList>
    </citation>
    <scope>NUCLEOTIDE SEQUENCE [LARGE SCALE GENOMIC DNA]</scope>
    <source>
        <strain evidence="10 11">FMV-PI01</strain>
    </source>
</reference>
<evidence type="ECO:0000256" key="7">
    <source>
        <dbReference type="SAM" id="SignalP"/>
    </source>
</evidence>
<dbReference type="Pfam" id="PF01068">
    <property type="entry name" value="DNA_ligase_A_M"/>
    <property type="match status" value="1"/>
</dbReference>
<dbReference type="Gene3D" id="3.30.470.30">
    <property type="entry name" value="DNA ligase/mRNA capping enzyme"/>
    <property type="match status" value="1"/>
</dbReference>
<feature type="signal peptide" evidence="7">
    <location>
        <begin position="1"/>
        <end position="16"/>
    </location>
</feature>
<dbReference type="InterPro" id="IPR029319">
    <property type="entry name" value="DNA_ligase_OB"/>
</dbReference>
<keyword evidence="11" id="KW-1185">Reference proteome</keyword>
<sequence>MKLVNLLLLICLNLNAVMLLSEYGDENLSGYFISEKLDGVRGIWDGEELKSRNGYKFSYPDEFIKCFPNFDLDGELFTKRGDFENISSITSQINPNDGWKEIKFYIFDIPKMDANFSIKYEKMLEISKNCKNIEAIKQTIAKDNDEVFEFLDEVVNNGGEGVVARSPDLIYEDKRSDKILKLKKFKDSECEVIAINKGNGKYKNMMGSLTCKDLNTGEIFKIGSGFSDEIRKNPPKIGEIITYKFQNLTNNNKPRFPVFLRVRSDGKLSL</sequence>
<dbReference type="NCBIfam" id="NF006592">
    <property type="entry name" value="PRK09125.1"/>
    <property type="match status" value="1"/>
</dbReference>
<evidence type="ECO:0000259" key="9">
    <source>
        <dbReference type="Pfam" id="PF14743"/>
    </source>
</evidence>
<organism evidence="10 11">
    <name type="scientific">Campylobacter portucalensis</name>
    <dbReference type="NCBI Taxonomy" id="2608384"/>
    <lineage>
        <taxon>Bacteria</taxon>
        <taxon>Pseudomonadati</taxon>
        <taxon>Campylobacterota</taxon>
        <taxon>Epsilonproteobacteria</taxon>
        <taxon>Campylobacterales</taxon>
        <taxon>Campylobacteraceae</taxon>
        <taxon>Campylobacter</taxon>
    </lineage>
</organism>
<evidence type="ECO:0000256" key="4">
    <source>
        <dbReference type="ARBA" id="ARBA00022763"/>
    </source>
</evidence>
<dbReference type="RefSeq" id="WP_154569886.1">
    <property type="nucleotide sequence ID" value="NZ_VWSJ01000001.1"/>
</dbReference>
<evidence type="ECO:0000256" key="6">
    <source>
        <dbReference type="ARBA" id="ARBA00034003"/>
    </source>
</evidence>
<dbReference type="Gene3D" id="3.30.1490.70">
    <property type="match status" value="1"/>
</dbReference>
<dbReference type="Gene3D" id="2.40.50.140">
    <property type="entry name" value="Nucleic acid-binding proteins"/>
    <property type="match status" value="1"/>
</dbReference>
<proteinExistence type="predicted"/>
<dbReference type="GO" id="GO:0003910">
    <property type="term" value="F:DNA ligase (ATP) activity"/>
    <property type="evidence" value="ECO:0007669"/>
    <property type="project" value="UniProtKB-EC"/>
</dbReference>
<dbReference type="Proteomes" id="UP000476338">
    <property type="component" value="Unassembled WGS sequence"/>
</dbReference>
<keyword evidence="2 10" id="KW-0436">Ligase</keyword>